<dbReference type="RefSeq" id="WP_028091975.1">
    <property type="nucleotide sequence ID" value="NZ_BNAP01000001.1"/>
</dbReference>
<dbReference type="AlphaFoldDB" id="A0A8J3MAI5"/>
<feature type="signal peptide" evidence="1">
    <location>
        <begin position="1"/>
        <end position="24"/>
    </location>
</feature>
<dbReference type="EMBL" id="BNAP01000001">
    <property type="protein sequence ID" value="GHG79712.1"/>
    <property type="molecule type" value="Genomic_DNA"/>
</dbReference>
<gene>
    <name evidence="3" type="ORF">GCM10010961_02030</name>
</gene>
<sequence>MSDYFRAGLSAVALAAGLAGPALAGPTYENASGGTFTFYGQFDPTWMSFDDGVNSYNDLADNTNSNSRVGFYVRQPFGAYKFQFHFETALGLKSSAAVNQTTEPKDMKWDRTRLRHVDFSLAGDFGKVSAGQGSMASDGAAGSDLSGTTLVVSQSLIDAAGAYQLTTSGGALSGIKLEDAFANFDGGRKGRIRYDTPSLNGFVLSAAYGTEILKSNVDDDYYDIAVRYNNKFGDYELASSLAVAWTDRDSADDIRDTVASVSVKHASGLNGTVTYGDRDTTGNYYYAKLGYEARFFSVGTTSMAVDYYSGDDLISSGSESESWGVGVVQKFDNYNVEAYASYRDYSFSDNSGTSYNDANLVLVGARWKF</sequence>
<dbReference type="GO" id="GO:0015288">
    <property type="term" value="F:porin activity"/>
    <property type="evidence" value="ECO:0007669"/>
    <property type="project" value="InterPro"/>
</dbReference>
<evidence type="ECO:0000313" key="4">
    <source>
        <dbReference type="Proteomes" id="UP000611500"/>
    </source>
</evidence>
<evidence type="ECO:0000259" key="2">
    <source>
        <dbReference type="Pfam" id="PF13609"/>
    </source>
</evidence>
<dbReference type="GO" id="GO:0016020">
    <property type="term" value="C:membrane"/>
    <property type="evidence" value="ECO:0007669"/>
    <property type="project" value="InterPro"/>
</dbReference>
<proteinExistence type="predicted"/>
<keyword evidence="1" id="KW-0732">Signal</keyword>
<evidence type="ECO:0000256" key="1">
    <source>
        <dbReference type="SAM" id="SignalP"/>
    </source>
</evidence>
<reference evidence="3" key="2">
    <citation type="submission" date="2020-09" db="EMBL/GenBank/DDBJ databases">
        <authorList>
            <person name="Sun Q."/>
            <person name="Zhou Y."/>
        </authorList>
    </citation>
    <scope>NUCLEOTIDE SEQUENCE</scope>
    <source>
        <strain evidence="3">CGMCC 1.7081</strain>
    </source>
</reference>
<dbReference type="InterPro" id="IPR033900">
    <property type="entry name" value="Gram_neg_porin_domain"/>
</dbReference>
<organism evidence="3 4">
    <name type="scientific">Pseudodonghicola xiamenensis</name>
    <dbReference type="NCBI Taxonomy" id="337702"/>
    <lineage>
        <taxon>Bacteria</taxon>
        <taxon>Pseudomonadati</taxon>
        <taxon>Pseudomonadota</taxon>
        <taxon>Alphaproteobacteria</taxon>
        <taxon>Rhodobacterales</taxon>
        <taxon>Paracoccaceae</taxon>
        <taxon>Pseudodonghicola</taxon>
    </lineage>
</organism>
<name>A0A8J3MAI5_9RHOB</name>
<dbReference type="InterPro" id="IPR023614">
    <property type="entry name" value="Porin_dom_sf"/>
</dbReference>
<accession>A0A8J3MAI5</accession>
<comment type="caution">
    <text evidence="3">The sequence shown here is derived from an EMBL/GenBank/DDBJ whole genome shotgun (WGS) entry which is preliminary data.</text>
</comment>
<protein>
    <recommendedName>
        <fullName evidence="2">Porin domain-containing protein</fullName>
    </recommendedName>
</protein>
<feature type="chain" id="PRO_5035187140" description="Porin domain-containing protein" evidence="1">
    <location>
        <begin position="25"/>
        <end position="369"/>
    </location>
</feature>
<dbReference type="SUPFAM" id="SSF56935">
    <property type="entry name" value="Porins"/>
    <property type="match status" value="1"/>
</dbReference>
<dbReference type="Gene3D" id="2.40.160.10">
    <property type="entry name" value="Porin"/>
    <property type="match status" value="1"/>
</dbReference>
<feature type="domain" description="Porin" evidence="2">
    <location>
        <begin position="11"/>
        <end position="349"/>
    </location>
</feature>
<dbReference type="Pfam" id="PF13609">
    <property type="entry name" value="Porin_4"/>
    <property type="match status" value="1"/>
</dbReference>
<dbReference type="Proteomes" id="UP000611500">
    <property type="component" value="Unassembled WGS sequence"/>
</dbReference>
<evidence type="ECO:0000313" key="3">
    <source>
        <dbReference type="EMBL" id="GHG79712.1"/>
    </source>
</evidence>
<keyword evidence="4" id="KW-1185">Reference proteome</keyword>
<reference evidence="3" key="1">
    <citation type="journal article" date="2014" name="Int. J. Syst. Evol. Microbiol.">
        <title>Complete genome sequence of Corynebacterium casei LMG S-19264T (=DSM 44701T), isolated from a smear-ripened cheese.</title>
        <authorList>
            <consortium name="US DOE Joint Genome Institute (JGI-PGF)"/>
            <person name="Walter F."/>
            <person name="Albersmeier A."/>
            <person name="Kalinowski J."/>
            <person name="Ruckert C."/>
        </authorList>
    </citation>
    <scope>NUCLEOTIDE SEQUENCE</scope>
    <source>
        <strain evidence="3">CGMCC 1.7081</strain>
    </source>
</reference>